<sequence>MDSNPYQFAYSFEQAAPMEVDGYATYTDSYDYSTDSPGVSSNGTGSSQNLLESQLATVSTSCSTLANALTLTPPALLVEADDTISISTVFHPDTFPTPDALFSSSDGLELNVILHHDLWHSPQSVIRPSHRYTTSCFLKHRYTLSISTPLLPITIYHRSAVSVSSHLLAYDLFSITDAMAERITPIYLKRLLLLHAGRFKSLKGILLHPPHPHPPTRHCGLNDQKKLTRAWALVSAYLVWDSQPDLSVHRIQSTLNPLIEHITCDMCNQVLSEKVKDVLVRWASVKCTI</sequence>
<gene>
    <name evidence="1" type="ORF">CPB84DRAFT_1788327</name>
</gene>
<keyword evidence="2" id="KW-1185">Reference proteome</keyword>
<accession>A0A9P5NGX1</accession>
<protein>
    <submittedName>
        <fullName evidence="1">Uncharacterized protein</fullName>
    </submittedName>
</protein>
<dbReference type="Proteomes" id="UP000724874">
    <property type="component" value="Unassembled WGS sequence"/>
</dbReference>
<dbReference type="AlphaFoldDB" id="A0A9P5NGX1"/>
<evidence type="ECO:0000313" key="1">
    <source>
        <dbReference type="EMBL" id="KAF8885572.1"/>
    </source>
</evidence>
<evidence type="ECO:0000313" key="2">
    <source>
        <dbReference type="Proteomes" id="UP000724874"/>
    </source>
</evidence>
<name>A0A9P5NGX1_GYMJU</name>
<dbReference type="EMBL" id="JADNYJ010000101">
    <property type="protein sequence ID" value="KAF8885572.1"/>
    <property type="molecule type" value="Genomic_DNA"/>
</dbReference>
<dbReference type="OrthoDB" id="3265815at2759"/>
<proteinExistence type="predicted"/>
<reference evidence="1" key="1">
    <citation type="submission" date="2020-11" db="EMBL/GenBank/DDBJ databases">
        <authorList>
            <consortium name="DOE Joint Genome Institute"/>
            <person name="Ahrendt S."/>
            <person name="Riley R."/>
            <person name="Andreopoulos W."/>
            <person name="LaButti K."/>
            <person name="Pangilinan J."/>
            <person name="Ruiz-duenas F.J."/>
            <person name="Barrasa J.M."/>
            <person name="Sanchez-Garcia M."/>
            <person name="Camarero S."/>
            <person name="Miyauchi S."/>
            <person name="Serrano A."/>
            <person name="Linde D."/>
            <person name="Babiker R."/>
            <person name="Drula E."/>
            <person name="Ayuso-Fernandez I."/>
            <person name="Pacheco R."/>
            <person name="Padilla G."/>
            <person name="Ferreira P."/>
            <person name="Barriuso J."/>
            <person name="Kellner H."/>
            <person name="Castanera R."/>
            <person name="Alfaro M."/>
            <person name="Ramirez L."/>
            <person name="Pisabarro A.G."/>
            <person name="Kuo A."/>
            <person name="Tritt A."/>
            <person name="Lipzen A."/>
            <person name="He G."/>
            <person name="Yan M."/>
            <person name="Ng V."/>
            <person name="Cullen D."/>
            <person name="Martin F."/>
            <person name="Rosso M.-N."/>
            <person name="Henrissat B."/>
            <person name="Hibbett D."/>
            <person name="Martinez A.T."/>
            <person name="Grigoriev I.V."/>
        </authorList>
    </citation>
    <scope>NUCLEOTIDE SEQUENCE</scope>
    <source>
        <strain evidence="1">AH 44721</strain>
    </source>
</reference>
<organism evidence="1 2">
    <name type="scientific">Gymnopilus junonius</name>
    <name type="common">Spectacular rustgill mushroom</name>
    <name type="synonym">Gymnopilus spectabilis subsp. junonius</name>
    <dbReference type="NCBI Taxonomy" id="109634"/>
    <lineage>
        <taxon>Eukaryota</taxon>
        <taxon>Fungi</taxon>
        <taxon>Dikarya</taxon>
        <taxon>Basidiomycota</taxon>
        <taxon>Agaricomycotina</taxon>
        <taxon>Agaricomycetes</taxon>
        <taxon>Agaricomycetidae</taxon>
        <taxon>Agaricales</taxon>
        <taxon>Agaricineae</taxon>
        <taxon>Hymenogastraceae</taxon>
        <taxon>Gymnopilus</taxon>
    </lineage>
</organism>
<comment type="caution">
    <text evidence="1">The sequence shown here is derived from an EMBL/GenBank/DDBJ whole genome shotgun (WGS) entry which is preliminary data.</text>
</comment>